<dbReference type="Pfam" id="PF13417">
    <property type="entry name" value="GST_N_3"/>
    <property type="match status" value="1"/>
</dbReference>
<dbReference type="KEGG" id="lyj:FKV23_09225"/>
<name>A0A514BS93_9GAMM</name>
<keyword evidence="4" id="KW-1185">Reference proteome</keyword>
<evidence type="ECO:0000259" key="1">
    <source>
        <dbReference type="PROSITE" id="PS50404"/>
    </source>
</evidence>
<gene>
    <name evidence="3" type="ORF">FKV23_09225</name>
</gene>
<dbReference type="PANTHER" id="PTHR44051">
    <property type="entry name" value="GLUTATHIONE S-TRANSFERASE-RELATED"/>
    <property type="match status" value="1"/>
</dbReference>
<dbReference type="SUPFAM" id="SSF52833">
    <property type="entry name" value="Thioredoxin-like"/>
    <property type="match status" value="1"/>
</dbReference>
<dbReference type="EMBL" id="CP041242">
    <property type="protein sequence ID" value="QDH70254.1"/>
    <property type="molecule type" value="Genomic_DNA"/>
</dbReference>
<sequence length="241" mass="26698">MSPILFYGVPSGCSFGSIVALEWLGLPYRLCRIEMPEVATSEAYRRINPVAETPSLLTADGHLLRESLAILNHLGSQATSNGLAFAQGTPEFDRLNQMLAYLNTTYFGAFAPLWYLLEHSIGDTEKQALREYGRALVEKAHADLEAMLGDQPWLLGGQRSLADAYFAGIARWTRYHDDVIDLADYPRLKALYERLQDDPAVRFAHAIEHQQAVTSAGGFRGEVTLAEALDQLAEATQEPVQ</sequence>
<evidence type="ECO:0000313" key="4">
    <source>
        <dbReference type="Proteomes" id="UP000317199"/>
    </source>
</evidence>
<organism evidence="3 4">
    <name type="scientific">Marilutibacter alkalisoli</name>
    <dbReference type="NCBI Taxonomy" id="2591633"/>
    <lineage>
        <taxon>Bacteria</taxon>
        <taxon>Pseudomonadati</taxon>
        <taxon>Pseudomonadota</taxon>
        <taxon>Gammaproteobacteria</taxon>
        <taxon>Lysobacterales</taxon>
        <taxon>Lysobacteraceae</taxon>
        <taxon>Marilutibacter</taxon>
    </lineage>
</organism>
<dbReference type="InterPro" id="IPR036249">
    <property type="entry name" value="Thioredoxin-like_sf"/>
</dbReference>
<feature type="domain" description="GST C-terminal" evidence="2">
    <location>
        <begin position="88"/>
        <end position="216"/>
    </location>
</feature>
<evidence type="ECO:0000259" key="2">
    <source>
        <dbReference type="PROSITE" id="PS50405"/>
    </source>
</evidence>
<keyword evidence="3" id="KW-0808">Transferase</keyword>
<dbReference type="InterPro" id="IPR004045">
    <property type="entry name" value="Glutathione_S-Trfase_N"/>
</dbReference>
<dbReference type="RefSeq" id="WP_141623589.1">
    <property type="nucleotide sequence ID" value="NZ_CP041242.1"/>
</dbReference>
<evidence type="ECO:0000313" key="3">
    <source>
        <dbReference type="EMBL" id="QDH70254.1"/>
    </source>
</evidence>
<dbReference type="InterPro" id="IPR010987">
    <property type="entry name" value="Glutathione-S-Trfase_C-like"/>
</dbReference>
<dbReference type="PROSITE" id="PS50404">
    <property type="entry name" value="GST_NTER"/>
    <property type="match status" value="1"/>
</dbReference>
<dbReference type="PROSITE" id="PS50405">
    <property type="entry name" value="GST_CTER"/>
    <property type="match status" value="1"/>
</dbReference>
<dbReference type="Gene3D" id="1.20.1050.10">
    <property type="match status" value="1"/>
</dbReference>
<dbReference type="InterPro" id="IPR004046">
    <property type="entry name" value="GST_C"/>
</dbReference>
<feature type="domain" description="GST N-terminal" evidence="1">
    <location>
        <begin position="1"/>
        <end position="82"/>
    </location>
</feature>
<dbReference type="OrthoDB" id="9815075at2"/>
<dbReference type="AlphaFoldDB" id="A0A514BS93"/>
<accession>A0A514BS93</accession>
<dbReference type="InterPro" id="IPR036282">
    <property type="entry name" value="Glutathione-S-Trfase_C_sf"/>
</dbReference>
<dbReference type="CDD" id="cd03057">
    <property type="entry name" value="GST_N_Beta"/>
    <property type="match status" value="1"/>
</dbReference>
<dbReference type="SUPFAM" id="SSF47616">
    <property type="entry name" value="GST C-terminal domain-like"/>
    <property type="match status" value="1"/>
</dbReference>
<dbReference type="InterPro" id="IPR040079">
    <property type="entry name" value="Glutathione_S-Trfase"/>
</dbReference>
<dbReference type="PANTHER" id="PTHR44051:SF8">
    <property type="entry name" value="GLUTATHIONE S-TRANSFERASE GSTA"/>
    <property type="match status" value="1"/>
</dbReference>
<dbReference type="SFLD" id="SFLDS00019">
    <property type="entry name" value="Glutathione_Transferase_(cytos"/>
    <property type="match status" value="1"/>
</dbReference>
<dbReference type="Gene3D" id="3.40.30.10">
    <property type="entry name" value="Glutaredoxin"/>
    <property type="match status" value="1"/>
</dbReference>
<dbReference type="CDD" id="cd03188">
    <property type="entry name" value="GST_C_Beta"/>
    <property type="match status" value="1"/>
</dbReference>
<reference evidence="3 4" key="1">
    <citation type="submission" date="2019-06" db="EMBL/GenBank/DDBJ databases">
        <title>Lysobacter alkalisoli sp. nov. isolated from saline-alkali soil.</title>
        <authorList>
            <person name="Sun J.-Q."/>
            <person name="Xu L."/>
        </authorList>
    </citation>
    <scope>NUCLEOTIDE SEQUENCE [LARGE SCALE GENOMIC DNA]</scope>
    <source>
        <strain evidence="3 4">SJ-36</strain>
    </source>
</reference>
<dbReference type="Pfam" id="PF00043">
    <property type="entry name" value="GST_C"/>
    <property type="match status" value="1"/>
</dbReference>
<dbReference type="GO" id="GO:0016740">
    <property type="term" value="F:transferase activity"/>
    <property type="evidence" value="ECO:0007669"/>
    <property type="project" value="UniProtKB-KW"/>
</dbReference>
<protein>
    <submittedName>
        <fullName evidence="3">Glutathione S-transferase family protein</fullName>
    </submittedName>
</protein>
<proteinExistence type="predicted"/>
<dbReference type="Proteomes" id="UP000317199">
    <property type="component" value="Chromosome"/>
</dbReference>